<sequence length="472" mass="53284">MRIRIRTRGGSQTQNTVMVDLDNVRVDIDYKNHDGENVGEALKRLEFQRQERLNLVPTLKEDVIHALELLGQPSSIDKEDDYARRDRLADIILKSDEARDKIVKYMSSTSDTHIEDKHSIADEEEFYTPASENLIAFRKFLITFSLNRAKLRVKNERRQLSTQSVKDVISKRRRLECNLKKYSLNGTKVVDEKPVSEIRSSSNGEFIACGSWSGNLSIFKTSMEKAYVNKALEGTKISGLDWSADDRNIVVCTYDGKIAMYDTSSENTVDILHSNNARFAKIRYHPCNNVVGSTSFDKTWVLFDTEKKAVLLKQEGHANEVFSLVFNTDGSLACTGGLDSVALVWDLRSGKTIMSLQGHSKPIYSLDWAKNGYQLASGSGDGTIKIWDIRKKEKAETILAHNSLVSQVSFSRDGSDFLVSSGYDKKVNIFNGGNWIKEKTLEGHLDKVMSVDIVNSDIYSAGWDRSLNKWSF</sequence>
<organism evidence="5 6">
    <name type="scientific">Kluyveromyces marxianus</name>
    <name type="common">Yeast</name>
    <name type="synonym">Candida kefyr</name>
    <dbReference type="NCBI Taxonomy" id="4911"/>
    <lineage>
        <taxon>Eukaryota</taxon>
        <taxon>Fungi</taxon>
        <taxon>Dikarya</taxon>
        <taxon>Ascomycota</taxon>
        <taxon>Saccharomycotina</taxon>
        <taxon>Saccharomycetes</taxon>
        <taxon>Saccharomycetales</taxon>
        <taxon>Saccharomycetaceae</taxon>
        <taxon>Kluyveromyces</taxon>
    </lineage>
</organism>
<dbReference type="InterPro" id="IPR019775">
    <property type="entry name" value="WD40_repeat_CS"/>
</dbReference>
<keyword evidence="1 3" id="KW-0853">WD repeat</keyword>
<feature type="repeat" description="WD" evidence="3">
    <location>
        <begin position="398"/>
        <end position="431"/>
    </location>
</feature>
<evidence type="ECO:0000256" key="2">
    <source>
        <dbReference type="ARBA" id="ARBA00022737"/>
    </source>
</evidence>
<keyword evidence="2" id="KW-0677">Repeat</keyword>
<dbReference type="Gene3D" id="2.130.10.10">
    <property type="entry name" value="YVTN repeat-like/Quinoprotein amine dehydrogenase"/>
    <property type="match status" value="2"/>
</dbReference>
<feature type="domain" description="Anaphase-promoting complex subunit 4-like WD40" evidence="4">
    <location>
        <begin position="203"/>
        <end position="281"/>
    </location>
</feature>
<dbReference type="Pfam" id="PF12894">
    <property type="entry name" value="ANAPC4_WD40"/>
    <property type="match status" value="1"/>
</dbReference>
<dbReference type="InterPro" id="IPR024977">
    <property type="entry name" value="Apc4-like_WD40_dom"/>
</dbReference>
<dbReference type="InterPro" id="IPR015943">
    <property type="entry name" value="WD40/YVTN_repeat-like_dom_sf"/>
</dbReference>
<dbReference type="PROSITE" id="PS00678">
    <property type="entry name" value="WD_REPEATS_1"/>
    <property type="match status" value="2"/>
</dbReference>
<evidence type="ECO:0000259" key="4">
    <source>
        <dbReference type="Pfam" id="PF12894"/>
    </source>
</evidence>
<feature type="repeat" description="WD" evidence="3">
    <location>
        <begin position="356"/>
        <end position="397"/>
    </location>
</feature>
<dbReference type="InterPro" id="IPR036322">
    <property type="entry name" value="WD40_repeat_dom_sf"/>
</dbReference>
<dbReference type="PROSITE" id="PS50294">
    <property type="entry name" value="WD_REPEATS_REGION"/>
    <property type="match status" value="2"/>
</dbReference>
<protein>
    <submittedName>
        <fullName evidence="5">U4/U6 small nuclear ribonucleoprotein PRP4</fullName>
    </submittedName>
</protein>
<evidence type="ECO:0000313" key="6">
    <source>
        <dbReference type="Proteomes" id="UP000422736"/>
    </source>
</evidence>
<evidence type="ECO:0000256" key="1">
    <source>
        <dbReference type="ARBA" id="ARBA00022574"/>
    </source>
</evidence>
<dbReference type="GO" id="GO:1990904">
    <property type="term" value="C:ribonucleoprotein complex"/>
    <property type="evidence" value="ECO:0007669"/>
    <property type="project" value="UniProtKB-KW"/>
</dbReference>
<keyword evidence="6" id="KW-1185">Reference proteome</keyword>
<feature type="repeat" description="WD" evidence="3">
    <location>
        <begin position="314"/>
        <end position="355"/>
    </location>
</feature>
<evidence type="ECO:0000313" key="5">
    <source>
        <dbReference type="EMBL" id="QGN14689.1"/>
    </source>
</evidence>
<dbReference type="SMART" id="SM00320">
    <property type="entry name" value="WD40"/>
    <property type="match status" value="7"/>
</dbReference>
<dbReference type="CDD" id="cd00200">
    <property type="entry name" value="WD40"/>
    <property type="match status" value="1"/>
</dbReference>
<dbReference type="SUPFAM" id="SSF50978">
    <property type="entry name" value="WD40 repeat-like"/>
    <property type="match status" value="1"/>
</dbReference>
<dbReference type="Proteomes" id="UP000422736">
    <property type="component" value="Chromosome 2"/>
</dbReference>
<gene>
    <name evidence="5" type="primary">PRP4</name>
    <name evidence="5" type="ORF">FIM1_1356</name>
</gene>
<evidence type="ECO:0000256" key="3">
    <source>
        <dbReference type="PROSITE-ProRule" id="PRU00221"/>
    </source>
</evidence>
<dbReference type="Pfam" id="PF00400">
    <property type="entry name" value="WD40"/>
    <property type="match status" value="4"/>
</dbReference>
<keyword evidence="5" id="KW-0687">Ribonucleoprotein</keyword>
<reference evidence="5 6" key="1">
    <citation type="submission" date="2016-03" db="EMBL/GenBank/DDBJ databases">
        <title>How can Kluyveromyces marxianus grow so fast - potential evolutionary course in Saccharomyces Complex revealed by comparative genomics.</title>
        <authorList>
            <person name="Mo W."/>
            <person name="Lu W."/>
            <person name="Yang X."/>
            <person name="Qi J."/>
            <person name="Lv H."/>
        </authorList>
    </citation>
    <scope>NUCLEOTIDE SEQUENCE [LARGE SCALE GENOMIC DNA]</scope>
    <source>
        <strain evidence="5 6">FIM1</strain>
    </source>
</reference>
<dbReference type="PROSITE" id="PS50082">
    <property type="entry name" value="WD_REPEATS_2"/>
    <property type="match status" value="3"/>
</dbReference>
<accession>A0ABX6EQU3</accession>
<dbReference type="InterPro" id="IPR001680">
    <property type="entry name" value="WD40_rpt"/>
</dbReference>
<name>A0ABX6EQU3_KLUMA</name>
<proteinExistence type="predicted"/>
<dbReference type="PANTHER" id="PTHR19846:SF0">
    <property type="entry name" value="PRE-MRNA PROCESSING FACTOR 4"/>
    <property type="match status" value="1"/>
</dbReference>
<dbReference type="PANTHER" id="PTHR19846">
    <property type="entry name" value="WD40 REPEAT PROTEIN"/>
    <property type="match status" value="1"/>
</dbReference>
<dbReference type="EMBL" id="CP015055">
    <property type="protein sequence ID" value="QGN14689.1"/>
    <property type="molecule type" value="Genomic_DNA"/>
</dbReference>